<keyword evidence="8" id="KW-1185">Reference proteome</keyword>
<dbReference type="NCBIfam" id="TIGR00138">
    <property type="entry name" value="rsmG_gidB"/>
    <property type="match status" value="1"/>
</dbReference>
<dbReference type="EC" id="2.1.1.170" evidence="6"/>
<dbReference type="InterPro" id="IPR029063">
    <property type="entry name" value="SAM-dependent_MTases_sf"/>
</dbReference>
<keyword evidence="5 6" id="KW-0949">S-adenosyl-L-methionine</keyword>
<feature type="binding site" evidence="6">
    <location>
        <begin position="126"/>
        <end position="127"/>
    </location>
    <ligand>
        <name>S-adenosyl-L-methionine</name>
        <dbReference type="ChEBI" id="CHEBI:59789"/>
    </ligand>
</feature>
<dbReference type="Pfam" id="PF02527">
    <property type="entry name" value="GidB"/>
    <property type="match status" value="1"/>
</dbReference>
<keyword evidence="3 6" id="KW-0489">Methyltransferase</keyword>
<comment type="subcellular location">
    <subcellularLocation>
        <location evidence="6">Cytoplasm</location>
    </subcellularLocation>
</comment>
<evidence type="ECO:0000313" key="7">
    <source>
        <dbReference type="EMBL" id="SFJ10486.1"/>
    </source>
</evidence>
<feature type="binding site" evidence="6">
    <location>
        <position position="78"/>
    </location>
    <ligand>
        <name>S-adenosyl-L-methionine</name>
        <dbReference type="ChEBI" id="CHEBI:59789"/>
    </ligand>
</feature>
<keyword evidence="4 6" id="KW-0808">Transferase</keyword>
<evidence type="ECO:0000256" key="1">
    <source>
        <dbReference type="ARBA" id="ARBA00022490"/>
    </source>
</evidence>
<dbReference type="InterPro" id="IPR003682">
    <property type="entry name" value="rRNA_ssu_MeTfrase_G"/>
</dbReference>
<accession>A0A1I3NNZ7</accession>
<comment type="similarity">
    <text evidence="6">Belongs to the methyltransferase superfamily. RNA methyltransferase RsmG family.</text>
</comment>
<proteinExistence type="inferred from homology"/>
<dbReference type="PANTHER" id="PTHR31760:SF0">
    <property type="entry name" value="S-ADENOSYL-L-METHIONINE-DEPENDENT METHYLTRANSFERASES SUPERFAMILY PROTEIN"/>
    <property type="match status" value="1"/>
</dbReference>
<comment type="function">
    <text evidence="6">Specifically methylates the N7 position of guanine in position 527 of 16S rRNA.</text>
</comment>
<evidence type="ECO:0000256" key="3">
    <source>
        <dbReference type="ARBA" id="ARBA00022603"/>
    </source>
</evidence>
<dbReference type="HAMAP" id="MF_00074">
    <property type="entry name" value="16SrRNA_methyltr_G"/>
    <property type="match status" value="1"/>
</dbReference>
<dbReference type="OrthoDB" id="9808773at2"/>
<dbReference type="Gene3D" id="3.40.50.150">
    <property type="entry name" value="Vaccinia Virus protein VP39"/>
    <property type="match status" value="1"/>
</dbReference>
<dbReference type="RefSeq" id="WP_091521880.1">
    <property type="nucleotide sequence ID" value="NZ_FORF01000011.1"/>
</dbReference>
<protein>
    <recommendedName>
        <fullName evidence="6">Ribosomal RNA small subunit methyltransferase G</fullName>
        <ecNumber evidence="6">2.1.1.170</ecNumber>
    </recommendedName>
    <alternativeName>
        <fullName evidence="6">16S rRNA 7-methylguanosine methyltransferase</fullName>
        <shortName evidence="6">16S rRNA m7G methyltransferase</shortName>
    </alternativeName>
</protein>
<dbReference type="SUPFAM" id="SSF53335">
    <property type="entry name" value="S-adenosyl-L-methionine-dependent methyltransferases"/>
    <property type="match status" value="1"/>
</dbReference>
<dbReference type="GO" id="GO:0005829">
    <property type="term" value="C:cytosol"/>
    <property type="evidence" value="ECO:0007669"/>
    <property type="project" value="TreeGrafter"/>
</dbReference>
<reference evidence="8" key="1">
    <citation type="submission" date="2016-10" db="EMBL/GenBank/DDBJ databases">
        <authorList>
            <person name="Varghese N."/>
            <person name="Submissions S."/>
        </authorList>
    </citation>
    <scope>NUCLEOTIDE SEQUENCE [LARGE SCALE GENOMIC DNA]</scope>
    <source>
        <strain evidence="8">DSM 21857</strain>
    </source>
</reference>
<gene>
    <name evidence="6" type="primary">rsmG</name>
    <name evidence="7" type="ORF">SAMN03080618_02079</name>
</gene>
<comment type="catalytic activity">
    <reaction evidence="6">
        <text>guanosine(527) in 16S rRNA + S-adenosyl-L-methionine = N(7)-methylguanosine(527) in 16S rRNA + S-adenosyl-L-homocysteine</text>
        <dbReference type="Rhea" id="RHEA:42732"/>
        <dbReference type="Rhea" id="RHEA-COMP:10209"/>
        <dbReference type="Rhea" id="RHEA-COMP:10210"/>
        <dbReference type="ChEBI" id="CHEBI:57856"/>
        <dbReference type="ChEBI" id="CHEBI:59789"/>
        <dbReference type="ChEBI" id="CHEBI:74269"/>
        <dbReference type="ChEBI" id="CHEBI:74480"/>
        <dbReference type="EC" id="2.1.1.170"/>
    </reaction>
</comment>
<dbReference type="GO" id="GO:0070043">
    <property type="term" value="F:rRNA (guanine-N7-)-methyltransferase activity"/>
    <property type="evidence" value="ECO:0007669"/>
    <property type="project" value="UniProtKB-UniRule"/>
</dbReference>
<keyword evidence="1 6" id="KW-0963">Cytoplasm</keyword>
<evidence type="ECO:0000256" key="6">
    <source>
        <dbReference type="HAMAP-Rule" id="MF_00074"/>
    </source>
</evidence>
<feature type="binding site" evidence="6">
    <location>
        <position position="142"/>
    </location>
    <ligand>
        <name>S-adenosyl-L-methionine</name>
        <dbReference type="ChEBI" id="CHEBI:59789"/>
    </ligand>
</feature>
<dbReference type="STRING" id="1121003.SAMN03080618_02079"/>
<name>A0A1I3NNZ7_9HYPH</name>
<sequence length="211" mass="23528">MKDKYLELQEIAGPVSRETFDCLVGFESEFRKWSTRINLAAPSTLDTLWSRHILDSAQIARLESNALKWLDLGSGGGFPGAVLAILMRDRPGTHIDLVESNNKKAAFLRSVLGSYRAPARVHVSRIEDAATLVQQPEIVTARALAPLPKLLGLAEPWLTRGAKAQFHKGREYAAEVAESVNQWRFDLIEHQSRIDRASRVLEISGLTRNES</sequence>
<evidence type="ECO:0000313" key="8">
    <source>
        <dbReference type="Proteomes" id="UP000242763"/>
    </source>
</evidence>
<dbReference type="EMBL" id="FORF01000011">
    <property type="protein sequence ID" value="SFJ10486.1"/>
    <property type="molecule type" value="Genomic_DNA"/>
</dbReference>
<evidence type="ECO:0000256" key="2">
    <source>
        <dbReference type="ARBA" id="ARBA00022552"/>
    </source>
</evidence>
<keyword evidence="2 6" id="KW-0698">rRNA processing</keyword>
<dbReference type="AlphaFoldDB" id="A0A1I3NNZ7"/>
<evidence type="ECO:0000256" key="4">
    <source>
        <dbReference type="ARBA" id="ARBA00022679"/>
    </source>
</evidence>
<comment type="caution">
    <text evidence="6">Lacks conserved residue(s) required for the propagation of feature annotation.</text>
</comment>
<dbReference type="Proteomes" id="UP000242763">
    <property type="component" value="Unassembled WGS sequence"/>
</dbReference>
<organism evidence="7 8">
    <name type="scientific">Aquamicrobium aerolatum DSM 21857</name>
    <dbReference type="NCBI Taxonomy" id="1121003"/>
    <lineage>
        <taxon>Bacteria</taxon>
        <taxon>Pseudomonadati</taxon>
        <taxon>Pseudomonadota</taxon>
        <taxon>Alphaproteobacteria</taxon>
        <taxon>Hyphomicrobiales</taxon>
        <taxon>Phyllobacteriaceae</taxon>
        <taxon>Aerobium</taxon>
    </lineage>
</organism>
<dbReference type="PANTHER" id="PTHR31760">
    <property type="entry name" value="S-ADENOSYL-L-METHIONINE-DEPENDENT METHYLTRANSFERASES SUPERFAMILY PROTEIN"/>
    <property type="match status" value="1"/>
</dbReference>
<feature type="binding site" evidence="6">
    <location>
        <position position="73"/>
    </location>
    <ligand>
        <name>S-adenosyl-L-methionine</name>
        <dbReference type="ChEBI" id="CHEBI:59789"/>
    </ligand>
</feature>
<evidence type="ECO:0000256" key="5">
    <source>
        <dbReference type="ARBA" id="ARBA00022691"/>
    </source>
</evidence>